<gene>
    <name evidence="2" type="ORF">D9Q98_008756</name>
</gene>
<feature type="region of interest" description="Disordered" evidence="1">
    <location>
        <begin position="110"/>
        <end position="135"/>
    </location>
</feature>
<name>A0A9D4TIS5_CHLVU</name>
<reference evidence="2" key="2">
    <citation type="submission" date="2020-11" db="EMBL/GenBank/DDBJ databases">
        <authorList>
            <person name="Cecchin M."/>
            <person name="Marcolungo L."/>
            <person name="Rossato M."/>
            <person name="Girolomoni L."/>
            <person name="Cosentino E."/>
            <person name="Cuine S."/>
            <person name="Li-Beisson Y."/>
            <person name="Delledonne M."/>
            <person name="Ballottari M."/>
        </authorList>
    </citation>
    <scope>NUCLEOTIDE SEQUENCE</scope>
    <source>
        <strain evidence="2">211/11P</strain>
        <tissue evidence="2">Whole cell</tissue>
    </source>
</reference>
<dbReference type="AlphaFoldDB" id="A0A9D4TIS5"/>
<reference evidence="2" key="1">
    <citation type="journal article" date="2019" name="Plant J.">
        <title>Chlorella vulgaris genome assembly and annotation reveals the molecular basis for metabolic acclimation to high light conditions.</title>
        <authorList>
            <person name="Cecchin M."/>
            <person name="Marcolungo L."/>
            <person name="Rossato M."/>
            <person name="Girolomoni L."/>
            <person name="Cosentino E."/>
            <person name="Cuine S."/>
            <person name="Li-Beisson Y."/>
            <person name="Delledonne M."/>
            <person name="Ballottari M."/>
        </authorList>
    </citation>
    <scope>NUCLEOTIDE SEQUENCE</scope>
    <source>
        <strain evidence="2">211/11P</strain>
    </source>
</reference>
<evidence type="ECO:0000256" key="1">
    <source>
        <dbReference type="SAM" id="MobiDB-lite"/>
    </source>
</evidence>
<dbReference type="OrthoDB" id="514578at2759"/>
<comment type="caution">
    <text evidence="2">The sequence shown here is derived from an EMBL/GenBank/DDBJ whole genome shotgun (WGS) entry which is preliminary data.</text>
</comment>
<sequence>MNRDDSSSMSSFEHVELTETEANPSLYTKPPHQHAAAVAVTAAASPVAEDAAAPATTPPAPPSGTSNAAAPVLKSPTAEAPSTSPTAQAAGALQSMLGFLAGGAAAADAQQGGRAGEGGSVGAHVDDEPGSPLADPVAEFEKEALEAAHKAEEAVKEVGQKLLHGAAEAREGLSSLAHGFTSWWSTLDPGTHDGGASSGTAGSGAAGVAAASQRAAQDVQQAAVEEALGLEAGETVLESFSCQLLQTYISSANFFTPARQVPFPGRLHITSQRLCFVFEEKGVAPIKLVGKAMKAVTKQAACGQQGLPERLEAQLEQAGQVLVLSHFALGEVEMDSALALVEHLAEGAEGEA</sequence>
<accession>A0A9D4TIS5</accession>
<feature type="region of interest" description="Disordered" evidence="1">
    <location>
        <begin position="1"/>
        <end position="87"/>
    </location>
</feature>
<dbReference type="EMBL" id="SIDB01000011">
    <property type="protein sequence ID" value="KAI3426385.1"/>
    <property type="molecule type" value="Genomic_DNA"/>
</dbReference>
<keyword evidence="3" id="KW-1185">Reference proteome</keyword>
<organism evidence="2 3">
    <name type="scientific">Chlorella vulgaris</name>
    <name type="common">Green alga</name>
    <dbReference type="NCBI Taxonomy" id="3077"/>
    <lineage>
        <taxon>Eukaryota</taxon>
        <taxon>Viridiplantae</taxon>
        <taxon>Chlorophyta</taxon>
        <taxon>core chlorophytes</taxon>
        <taxon>Trebouxiophyceae</taxon>
        <taxon>Chlorellales</taxon>
        <taxon>Chlorellaceae</taxon>
        <taxon>Chlorella clade</taxon>
        <taxon>Chlorella</taxon>
    </lineage>
</organism>
<feature type="compositionally biased region" description="Low complexity" evidence="1">
    <location>
        <begin position="35"/>
        <end position="55"/>
    </location>
</feature>
<protein>
    <recommendedName>
        <fullName evidence="4">GRAM domain-containing protein</fullName>
    </recommendedName>
</protein>
<evidence type="ECO:0000313" key="3">
    <source>
        <dbReference type="Proteomes" id="UP001055712"/>
    </source>
</evidence>
<evidence type="ECO:0000313" key="2">
    <source>
        <dbReference type="EMBL" id="KAI3426385.1"/>
    </source>
</evidence>
<proteinExistence type="predicted"/>
<dbReference type="Proteomes" id="UP001055712">
    <property type="component" value="Unassembled WGS sequence"/>
</dbReference>
<evidence type="ECO:0008006" key="4">
    <source>
        <dbReference type="Google" id="ProtNLM"/>
    </source>
</evidence>